<evidence type="ECO:0000256" key="3">
    <source>
        <dbReference type="ARBA" id="ARBA00022729"/>
    </source>
</evidence>
<evidence type="ECO:0000256" key="2">
    <source>
        <dbReference type="ARBA" id="ARBA00007639"/>
    </source>
</evidence>
<comment type="similarity">
    <text evidence="2">Belongs to the bacterial solute-binding protein 2 family.</text>
</comment>
<feature type="domain" description="Periplasmic binding protein" evidence="5">
    <location>
        <begin position="55"/>
        <end position="314"/>
    </location>
</feature>
<dbReference type="PANTHER" id="PTHR46847:SF1">
    <property type="entry name" value="D-ALLOSE-BINDING PERIPLASMIC PROTEIN-RELATED"/>
    <property type="match status" value="1"/>
</dbReference>
<comment type="subcellular location">
    <subcellularLocation>
        <location evidence="1">Cell envelope</location>
    </subcellularLocation>
</comment>
<organism evidence="6 7">
    <name type="scientific">Butyricicoccus pullicaecorum 1.2</name>
    <dbReference type="NCBI Taxonomy" id="1203606"/>
    <lineage>
        <taxon>Bacteria</taxon>
        <taxon>Bacillati</taxon>
        <taxon>Bacillota</taxon>
        <taxon>Clostridia</taxon>
        <taxon>Eubacteriales</taxon>
        <taxon>Butyricicoccaceae</taxon>
        <taxon>Butyricicoccus</taxon>
    </lineage>
</organism>
<dbReference type="Gene3D" id="3.40.50.2300">
    <property type="match status" value="2"/>
</dbReference>
<keyword evidence="7" id="KW-1185">Reference proteome</keyword>
<name>R8VUX8_9FIRM</name>
<evidence type="ECO:0000313" key="6">
    <source>
        <dbReference type="EMBL" id="EOQ36279.1"/>
    </source>
</evidence>
<protein>
    <recommendedName>
        <fullName evidence="5">Periplasmic binding protein domain-containing protein</fullName>
    </recommendedName>
</protein>
<dbReference type="PROSITE" id="PS51257">
    <property type="entry name" value="PROKAR_LIPOPROTEIN"/>
    <property type="match status" value="1"/>
</dbReference>
<accession>R8VUX8</accession>
<evidence type="ECO:0000259" key="5">
    <source>
        <dbReference type="Pfam" id="PF13407"/>
    </source>
</evidence>
<evidence type="ECO:0000256" key="4">
    <source>
        <dbReference type="SAM" id="SignalP"/>
    </source>
</evidence>
<dbReference type="Pfam" id="PF13407">
    <property type="entry name" value="Peripla_BP_4"/>
    <property type="match status" value="1"/>
</dbReference>
<dbReference type="EMBL" id="AQOB01000008">
    <property type="protein sequence ID" value="EOQ36279.1"/>
    <property type="molecule type" value="Genomic_DNA"/>
</dbReference>
<sequence>MKQSKKRVLAAVLSGMFMIGSFAGCGGGTTTDSTADSQNTTATETTTKDRSDMTIKVVLKTLASEYWQYVQTGCKAAGRDLGVNVEVLGATSETAYEEQIQIIETTLNASDTDAMVVAPLQADSVANQIANTSIPVVAIDTQVDSDKVLSFVGFDNEEMAELGGKAAAEAAKEAGWTEITAIGIAGVQGDSTSEARMKGYQAGIEASGGTFLMDELQYANSTADQAVTCMEAIVQNHPEGVSIIFANNDDMAIAAKRVVEGNPAYENTIFCGCGGNTAAMEAILNGEETMTVAVDGYDVGYRGVQAAVEALEGKTPEKFIASPATIVTIENAEEHLAEVQKKENDTV</sequence>
<dbReference type="GO" id="GO:0030313">
    <property type="term" value="C:cell envelope"/>
    <property type="evidence" value="ECO:0007669"/>
    <property type="project" value="UniProtKB-SubCell"/>
</dbReference>
<evidence type="ECO:0000313" key="7">
    <source>
        <dbReference type="Proteomes" id="UP000013981"/>
    </source>
</evidence>
<keyword evidence="3 4" id="KW-0732">Signal</keyword>
<dbReference type="Proteomes" id="UP000013981">
    <property type="component" value="Unassembled WGS sequence"/>
</dbReference>
<dbReference type="eggNOG" id="COG1879">
    <property type="taxonomic scope" value="Bacteria"/>
</dbReference>
<dbReference type="PANTHER" id="PTHR46847">
    <property type="entry name" value="D-ALLOSE-BINDING PERIPLASMIC PROTEIN-RELATED"/>
    <property type="match status" value="1"/>
</dbReference>
<dbReference type="SUPFAM" id="SSF53822">
    <property type="entry name" value="Periplasmic binding protein-like I"/>
    <property type="match status" value="1"/>
</dbReference>
<dbReference type="RefSeq" id="WP_016148431.1">
    <property type="nucleotide sequence ID" value="NZ_KB976104.1"/>
</dbReference>
<dbReference type="OrthoDB" id="569491at2"/>
<gene>
    <name evidence="6" type="ORF">HMPREF1526_02313</name>
</gene>
<dbReference type="InterPro" id="IPR025997">
    <property type="entry name" value="SBP_2_dom"/>
</dbReference>
<comment type="caution">
    <text evidence="6">The sequence shown here is derived from an EMBL/GenBank/DDBJ whole genome shotgun (WGS) entry which is preliminary data.</text>
</comment>
<dbReference type="InterPro" id="IPR028082">
    <property type="entry name" value="Peripla_BP_I"/>
</dbReference>
<dbReference type="AlphaFoldDB" id="R8VUX8"/>
<dbReference type="GO" id="GO:0030246">
    <property type="term" value="F:carbohydrate binding"/>
    <property type="evidence" value="ECO:0007669"/>
    <property type="project" value="UniProtKB-ARBA"/>
</dbReference>
<feature type="chain" id="PRO_5038893304" description="Periplasmic binding protein domain-containing protein" evidence="4">
    <location>
        <begin position="24"/>
        <end position="347"/>
    </location>
</feature>
<dbReference type="CDD" id="cd01536">
    <property type="entry name" value="PBP1_ABC_sugar_binding-like"/>
    <property type="match status" value="1"/>
</dbReference>
<dbReference type="HOGENOM" id="CLU_037628_3_3_9"/>
<feature type="signal peptide" evidence="4">
    <location>
        <begin position="1"/>
        <end position="23"/>
    </location>
</feature>
<proteinExistence type="inferred from homology"/>
<reference evidence="6 7" key="1">
    <citation type="submission" date="2013-01" db="EMBL/GenBank/DDBJ databases">
        <title>The Genome Sequence of Butyricicoccus pullicaecorum 1.2.</title>
        <authorList>
            <consortium name="The Broad Institute Genome Sequencing Platform"/>
            <person name="Earl A."/>
            <person name="Ward D."/>
            <person name="Feldgarden M."/>
            <person name="Gevers D."/>
            <person name="Van Immerseel F."/>
            <person name="Eeckhaut V."/>
            <person name="Walker B."/>
            <person name="Young S.K."/>
            <person name="Zeng Q."/>
            <person name="Gargeya S."/>
            <person name="Fitzgerald M."/>
            <person name="Haas B."/>
            <person name="Abouelleil A."/>
            <person name="Alvarado L."/>
            <person name="Arachchi H.M."/>
            <person name="Berlin A.M."/>
            <person name="Chapman S.B."/>
            <person name="Dewar J."/>
            <person name="Goldberg J."/>
            <person name="Griggs A."/>
            <person name="Gujja S."/>
            <person name="Hansen M."/>
            <person name="Howarth C."/>
            <person name="Imamovic A."/>
            <person name="Larimer J."/>
            <person name="McCowan C."/>
            <person name="Murphy C."/>
            <person name="Neiman D."/>
            <person name="Pearson M."/>
            <person name="Priest M."/>
            <person name="Roberts A."/>
            <person name="Saif S."/>
            <person name="Shea T."/>
            <person name="Sisk P."/>
            <person name="Sykes S."/>
            <person name="Wortman J."/>
            <person name="Nusbaum C."/>
            <person name="Birren B."/>
        </authorList>
    </citation>
    <scope>NUCLEOTIDE SEQUENCE [LARGE SCALE GENOMIC DNA]</scope>
    <source>
        <strain evidence="6 7">1.2</strain>
    </source>
</reference>
<dbReference type="PATRIC" id="fig|1203606.4.peg.2278"/>
<evidence type="ECO:0000256" key="1">
    <source>
        <dbReference type="ARBA" id="ARBA00004196"/>
    </source>
</evidence>